<comment type="caution">
    <text evidence="2">The sequence shown here is derived from an EMBL/GenBank/DDBJ whole genome shotgun (WGS) entry which is preliminary data.</text>
</comment>
<feature type="transmembrane region" description="Helical" evidence="1">
    <location>
        <begin position="12"/>
        <end position="30"/>
    </location>
</feature>
<accession>A0AAV4YJ94</accession>
<name>A0AAV4YJ94_AERCA</name>
<reference evidence="2" key="1">
    <citation type="submission" date="2021-07" db="EMBL/GenBank/DDBJ databases">
        <title>Draft genome sequence of carbapenem-resistant Aeromonas spp. in Japan.</title>
        <authorList>
            <person name="Maehana S."/>
            <person name="Suzuki M."/>
            <person name="Kitasato H."/>
        </authorList>
    </citation>
    <scope>NUCLEOTIDE SEQUENCE</scope>
    <source>
        <strain evidence="2">KAM343</strain>
    </source>
</reference>
<evidence type="ECO:0000313" key="3">
    <source>
        <dbReference type="Proteomes" id="UP000886939"/>
    </source>
</evidence>
<keyword evidence="1" id="KW-1133">Transmembrane helix</keyword>
<dbReference type="EMBL" id="BPNI01000013">
    <property type="protein sequence ID" value="GJA40262.1"/>
    <property type="molecule type" value="Genomic_DNA"/>
</dbReference>
<proteinExistence type="predicted"/>
<keyword evidence="1" id="KW-0812">Transmembrane</keyword>
<dbReference type="AlphaFoldDB" id="A0AAV4YJ94"/>
<dbReference type="Proteomes" id="UP000886939">
    <property type="component" value="Unassembled WGS sequence"/>
</dbReference>
<evidence type="ECO:0000256" key="1">
    <source>
        <dbReference type="SAM" id="Phobius"/>
    </source>
</evidence>
<organism evidence="2 3">
    <name type="scientific">Aeromonas caviae</name>
    <name type="common">Aeromonas punctata</name>
    <dbReference type="NCBI Taxonomy" id="648"/>
    <lineage>
        <taxon>Bacteria</taxon>
        <taxon>Pseudomonadati</taxon>
        <taxon>Pseudomonadota</taxon>
        <taxon>Gammaproteobacteria</taxon>
        <taxon>Aeromonadales</taxon>
        <taxon>Aeromonadaceae</taxon>
        <taxon>Aeromonas</taxon>
    </lineage>
</organism>
<evidence type="ECO:0000313" key="2">
    <source>
        <dbReference type="EMBL" id="GJA40262.1"/>
    </source>
</evidence>
<protein>
    <submittedName>
        <fullName evidence="2">Uncharacterized protein</fullName>
    </submittedName>
</protein>
<gene>
    <name evidence="2" type="ORF">KAM343_10580</name>
</gene>
<keyword evidence="1" id="KW-0472">Membrane</keyword>
<sequence>MHAETIGATRRLLSVVIWLFALTVAYPYLPGADSDAFKGISVFFGLMVTLGRPVS</sequence>